<evidence type="ECO:0000256" key="11">
    <source>
        <dbReference type="SAM" id="SignalP"/>
    </source>
</evidence>
<keyword evidence="7 8" id="KW-0998">Cell outer membrane</keyword>
<evidence type="ECO:0000256" key="1">
    <source>
        <dbReference type="ARBA" id="ARBA00004571"/>
    </source>
</evidence>
<evidence type="ECO:0000259" key="12">
    <source>
        <dbReference type="Pfam" id="PF00593"/>
    </source>
</evidence>
<dbReference type="Pfam" id="PF00593">
    <property type="entry name" value="TonB_dep_Rec_b-barrel"/>
    <property type="match status" value="1"/>
</dbReference>
<dbReference type="EMBL" id="UAQM01000042">
    <property type="protein sequence ID" value="SPU46496.1"/>
    <property type="molecule type" value="Genomic_DNA"/>
</dbReference>
<feature type="chain" id="PRO_5016158665" evidence="11">
    <location>
        <begin position="34"/>
        <end position="715"/>
    </location>
</feature>
<accession>A0A2X1CIT6</accession>
<evidence type="ECO:0000256" key="6">
    <source>
        <dbReference type="ARBA" id="ARBA00023136"/>
    </source>
</evidence>
<evidence type="ECO:0000256" key="9">
    <source>
        <dbReference type="RuleBase" id="RU003357"/>
    </source>
</evidence>
<keyword evidence="5 9" id="KW-0798">TonB box</keyword>
<comment type="subcellular location">
    <subcellularLocation>
        <location evidence="1 8">Cell outer membrane</location>
        <topology evidence="1 8">Multi-pass membrane protein</topology>
    </subcellularLocation>
</comment>
<feature type="domain" description="TonB-dependent receptor plug" evidence="13">
    <location>
        <begin position="70"/>
        <end position="179"/>
    </location>
</feature>
<dbReference type="PROSITE" id="PS52016">
    <property type="entry name" value="TONB_DEPENDENT_REC_3"/>
    <property type="match status" value="1"/>
</dbReference>
<keyword evidence="2 8" id="KW-0813">Transport</keyword>
<reference evidence="14 15" key="1">
    <citation type="submission" date="2018-06" db="EMBL/GenBank/DDBJ databases">
        <authorList>
            <consortium name="Pathogen Informatics"/>
            <person name="Doyle S."/>
        </authorList>
    </citation>
    <scope>NUCLEOTIDE SEQUENCE [LARGE SCALE GENOMIC DNA]</scope>
    <source>
        <strain evidence="14 15">NCTC11165</strain>
    </source>
</reference>
<keyword evidence="6 8" id="KW-0472">Membrane</keyword>
<evidence type="ECO:0000313" key="14">
    <source>
        <dbReference type="EMBL" id="SPU46496.1"/>
    </source>
</evidence>
<dbReference type="InterPro" id="IPR036942">
    <property type="entry name" value="Beta-barrel_TonB_sf"/>
</dbReference>
<comment type="similarity">
    <text evidence="8 9">Belongs to the TonB-dependent receptor family.</text>
</comment>
<protein>
    <submittedName>
        <fullName evidence="14">Outer membrane cobalamin translocator</fullName>
    </submittedName>
</protein>
<organism evidence="14 15">
    <name type="scientific">Brevundimonas diminuta</name>
    <name type="common">Pseudomonas diminuta</name>
    <dbReference type="NCBI Taxonomy" id="293"/>
    <lineage>
        <taxon>Bacteria</taxon>
        <taxon>Pseudomonadati</taxon>
        <taxon>Pseudomonadota</taxon>
        <taxon>Alphaproteobacteria</taxon>
        <taxon>Caulobacterales</taxon>
        <taxon>Caulobacteraceae</taxon>
        <taxon>Brevundimonas</taxon>
    </lineage>
</organism>
<sequence length="715" mass="76497">MFSSGSRGRGPAMYRVLLAGGCASVALMSAANAAVAQEASEDPGAAVEVSEIVVTGSRIARRDYASNSPLVSVTTEAIENTGQVTVEKALTQMPQFSGAMGQSTAGSSSTSLNGGQAYASLRGLGSKRTLLLLDGKRLQPSNPDGSVDLNIIPEALIGNVEVITGGASTAYGSDATAGVVNFILKRNFSGVTVASQYGVSDYGDGETFRTSITAGDAFAEGRGRAVISLDYSMRDVAYQSKRDYYFVRNRQSNTAIISQGAAWFGSNRPTLSAVNDVFVGQYGVNPVLGAGDFYNGQIGFNTGDQSLFNLGGASPVMNLKDPETDNHFLNAAGTNMLWGWNRGRIQNENERYSLFSRVDYQITPEIDFFLQGSLTSYESEGTFNPTLAGLAYALSAPVTNPYIGADFAHILASRPNPTADFALWKDLDFAGERLQSYAYNVYQFIGGLSGQVGYKDWTWEAYASASKADFENVQTGGVSRSAITRLLYSPTGGSEFCAGGFNPFGNHDPSAECVDYVRRNTTNTNELTQRMAEASMQGGLFNLPAGEVRFAAGLGYRYNHFDFRPDSALDQPDGTSDILGYSELRASSGDVDTTEVFAEFLVPLLRDLPFVKSLEMDLGYRFSDYSSVGGVHAYKADLNWQVNDVVRLRGGYNRAVRAPSVGELYSPVSSATVDIGTPPPATPTATPATTAARSATARTPKRSRRCACPWACLRP</sequence>
<dbReference type="InterPro" id="IPR000531">
    <property type="entry name" value="Beta-barrel_TonB"/>
</dbReference>
<evidence type="ECO:0000256" key="10">
    <source>
        <dbReference type="SAM" id="MobiDB-lite"/>
    </source>
</evidence>
<dbReference type="InterPro" id="IPR039426">
    <property type="entry name" value="TonB-dep_rcpt-like"/>
</dbReference>
<dbReference type="InterPro" id="IPR037066">
    <property type="entry name" value="Plug_dom_sf"/>
</dbReference>
<proteinExistence type="inferred from homology"/>
<keyword evidence="3 8" id="KW-1134">Transmembrane beta strand</keyword>
<feature type="domain" description="TonB-dependent receptor-like beta-barrel" evidence="12">
    <location>
        <begin position="482"/>
        <end position="676"/>
    </location>
</feature>
<keyword evidence="11" id="KW-0732">Signal</keyword>
<dbReference type="Gene3D" id="2.40.170.20">
    <property type="entry name" value="TonB-dependent receptor, beta-barrel domain"/>
    <property type="match status" value="1"/>
</dbReference>
<evidence type="ECO:0000256" key="7">
    <source>
        <dbReference type="ARBA" id="ARBA00023237"/>
    </source>
</evidence>
<dbReference type="Pfam" id="PF07715">
    <property type="entry name" value="Plug"/>
    <property type="match status" value="1"/>
</dbReference>
<evidence type="ECO:0000256" key="5">
    <source>
        <dbReference type="ARBA" id="ARBA00023077"/>
    </source>
</evidence>
<feature type="region of interest" description="Disordered" evidence="10">
    <location>
        <begin position="674"/>
        <end position="698"/>
    </location>
</feature>
<dbReference type="SUPFAM" id="SSF56935">
    <property type="entry name" value="Porins"/>
    <property type="match status" value="1"/>
</dbReference>
<dbReference type="PANTHER" id="PTHR47234:SF2">
    <property type="entry name" value="TONB-DEPENDENT RECEPTOR"/>
    <property type="match status" value="1"/>
</dbReference>
<evidence type="ECO:0000256" key="8">
    <source>
        <dbReference type="PROSITE-ProRule" id="PRU01360"/>
    </source>
</evidence>
<dbReference type="AlphaFoldDB" id="A0A2X1CIT6"/>
<feature type="compositionally biased region" description="Low complexity" evidence="10">
    <location>
        <begin position="683"/>
        <end position="698"/>
    </location>
</feature>
<evidence type="ECO:0000256" key="2">
    <source>
        <dbReference type="ARBA" id="ARBA00022448"/>
    </source>
</evidence>
<dbReference type="PANTHER" id="PTHR47234">
    <property type="match status" value="1"/>
</dbReference>
<feature type="signal peptide" evidence="11">
    <location>
        <begin position="1"/>
        <end position="33"/>
    </location>
</feature>
<dbReference type="Proteomes" id="UP000250358">
    <property type="component" value="Unassembled WGS sequence"/>
</dbReference>
<name>A0A2X1CIT6_BREDI</name>
<evidence type="ECO:0000259" key="13">
    <source>
        <dbReference type="Pfam" id="PF07715"/>
    </source>
</evidence>
<dbReference type="GO" id="GO:0009279">
    <property type="term" value="C:cell outer membrane"/>
    <property type="evidence" value="ECO:0007669"/>
    <property type="project" value="UniProtKB-SubCell"/>
</dbReference>
<dbReference type="Gene3D" id="2.170.130.10">
    <property type="entry name" value="TonB-dependent receptor, plug domain"/>
    <property type="match status" value="1"/>
</dbReference>
<dbReference type="InterPro" id="IPR012910">
    <property type="entry name" value="Plug_dom"/>
</dbReference>
<gene>
    <name evidence="14" type="primary">btuB_11</name>
    <name evidence="14" type="ORF">NCTC11165_02831</name>
</gene>
<evidence type="ECO:0000256" key="3">
    <source>
        <dbReference type="ARBA" id="ARBA00022452"/>
    </source>
</evidence>
<evidence type="ECO:0000256" key="4">
    <source>
        <dbReference type="ARBA" id="ARBA00022692"/>
    </source>
</evidence>
<keyword evidence="4 8" id="KW-0812">Transmembrane</keyword>
<evidence type="ECO:0000313" key="15">
    <source>
        <dbReference type="Proteomes" id="UP000250358"/>
    </source>
</evidence>